<dbReference type="InterPro" id="IPR023799">
    <property type="entry name" value="RbfA_dom_sf"/>
</dbReference>
<dbReference type="HAMAP" id="MF_00003">
    <property type="entry name" value="RbfA"/>
    <property type="match status" value="1"/>
</dbReference>
<dbReference type="InterPro" id="IPR020053">
    <property type="entry name" value="Ribosome-bd_factorA_CS"/>
</dbReference>
<comment type="function">
    <text evidence="2">One of several proteins that assist in the late maturation steps of the functional core of the 30S ribosomal subunit. Associates with free 30S ribosomal subunits (but not with 30S subunits that are part of 70S ribosomes or polysomes). Required for efficient processing of 16S rRNA. May interact with the 5'-terminal helix region of 16S rRNA.</text>
</comment>
<evidence type="ECO:0000256" key="2">
    <source>
        <dbReference type="HAMAP-Rule" id="MF_00003"/>
    </source>
</evidence>
<comment type="similarity">
    <text evidence="2">Belongs to the RbfA family.</text>
</comment>
<dbReference type="PROSITE" id="PS01319">
    <property type="entry name" value="RBFA"/>
    <property type="match status" value="1"/>
</dbReference>
<dbReference type="InterPro" id="IPR015946">
    <property type="entry name" value="KH_dom-like_a/b"/>
</dbReference>
<dbReference type="EMBL" id="FOCO01000017">
    <property type="protein sequence ID" value="SEN57348.1"/>
    <property type="molecule type" value="Genomic_DNA"/>
</dbReference>
<dbReference type="Pfam" id="PF02033">
    <property type="entry name" value="RBFA"/>
    <property type="match status" value="1"/>
</dbReference>
<proteinExistence type="inferred from homology"/>
<dbReference type="Proteomes" id="UP000183002">
    <property type="component" value="Unassembled WGS sequence"/>
</dbReference>
<dbReference type="AlphaFoldDB" id="A0A1H8HNV5"/>
<dbReference type="RefSeq" id="WP_050518914.1">
    <property type="nucleotide sequence ID" value="NZ_FOCO01000017.1"/>
</dbReference>
<organism evidence="3 4">
    <name type="scientific">Pseudorhodobacter antarcticus</name>
    <dbReference type="NCBI Taxonomy" id="1077947"/>
    <lineage>
        <taxon>Bacteria</taxon>
        <taxon>Pseudomonadati</taxon>
        <taxon>Pseudomonadota</taxon>
        <taxon>Alphaproteobacteria</taxon>
        <taxon>Rhodobacterales</taxon>
        <taxon>Paracoccaceae</taxon>
        <taxon>Pseudorhodobacter</taxon>
    </lineage>
</organism>
<dbReference type="PANTHER" id="PTHR33515">
    <property type="entry name" value="RIBOSOME-BINDING FACTOR A, CHLOROPLASTIC-RELATED"/>
    <property type="match status" value="1"/>
</dbReference>
<dbReference type="NCBIfam" id="NF001802">
    <property type="entry name" value="PRK00521.2-5"/>
    <property type="match status" value="1"/>
</dbReference>
<dbReference type="GO" id="GO:0043024">
    <property type="term" value="F:ribosomal small subunit binding"/>
    <property type="evidence" value="ECO:0007669"/>
    <property type="project" value="TreeGrafter"/>
</dbReference>
<gene>
    <name evidence="2" type="primary">rbfA</name>
    <name evidence="3" type="ORF">SAMN05216227_101767</name>
</gene>
<dbReference type="GO" id="GO:0030490">
    <property type="term" value="P:maturation of SSU-rRNA"/>
    <property type="evidence" value="ECO:0007669"/>
    <property type="project" value="UniProtKB-UniRule"/>
</dbReference>
<keyword evidence="1 2" id="KW-0690">Ribosome biogenesis</keyword>
<sequence length="140" mass="15788">MAHKNLSSAKGPSQRQLRVGELIRRILSEVLSRGDVHDPDLNRIYITVGEVQMSADLRVATVHVMPLGGKDVEVAIALLAKHQGELRHHVSKGMVIKHVPELRFRRDITFDQLDETRRLLSDERVQRDVAARDDTPDSDA</sequence>
<evidence type="ECO:0000313" key="3">
    <source>
        <dbReference type="EMBL" id="SEN57348.1"/>
    </source>
</evidence>
<dbReference type="PANTHER" id="PTHR33515:SF1">
    <property type="entry name" value="RIBOSOME-BINDING FACTOR A, CHLOROPLASTIC-RELATED"/>
    <property type="match status" value="1"/>
</dbReference>
<comment type="subunit">
    <text evidence="2">Monomer. Binds 30S ribosomal subunits, but not 50S ribosomal subunits or 70S ribosomes.</text>
</comment>
<comment type="subcellular location">
    <subcellularLocation>
        <location evidence="2">Cytoplasm</location>
    </subcellularLocation>
</comment>
<dbReference type="InterPro" id="IPR000238">
    <property type="entry name" value="RbfA"/>
</dbReference>
<dbReference type="Gene3D" id="3.30.300.20">
    <property type="match status" value="1"/>
</dbReference>
<keyword evidence="4" id="KW-1185">Reference proteome</keyword>
<name>A0A1H8HNV5_9RHOB</name>
<dbReference type="STRING" id="1077947.SAMN05216227_101767"/>
<accession>A0A1H8HNV5</accession>
<evidence type="ECO:0000313" key="4">
    <source>
        <dbReference type="Proteomes" id="UP000183002"/>
    </source>
</evidence>
<dbReference type="OrthoDB" id="9805051at2"/>
<reference evidence="3 4" key="1">
    <citation type="submission" date="2016-10" db="EMBL/GenBank/DDBJ databases">
        <authorList>
            <person name="de Groot N.N."/>
        </authorList>
    </citation>
    <scope>NUCLEOTIDE SEQUENCE [LARGE SCALE GENOMIC DNA]</scope>
    <source>
        <strain evidence="3 4">CGMCC 1.10836</strain>
    </source>
</reference>
<evidence type="ECO:0000256" key="1">
    <source>
        <dbReference type="ARBA" id="ARBA00022517"/>
    </source>
</evidence>
<protein>
    <recommendedName>
        <fullName evidence="2">Ribosome-binding factor A</fullName>
    </recommendedName>
</protein>
<dbReference type="SUPFAM" id="SSF89919">
    <property type="entry name" value="Ribosome-binding factor A, RbfA"/>
    <property type="match status" value="1"/>
</dbReference>
<dbReference type="GO" id="GO:0005829">
    <property type="term" value="C:cytosol"/>
    <property type="evidence" value="ECO:0007669"/>
    <property type="project" value="TreeGrafter"/>
</dbReference>
<keyword evidence="2" id="KW-0963">Cytoplasm</keyword>